<proteinExistence type="predicted"/>
<evidence type="ECO:0000256" key="2">
    <source>
        <dbReference type="ARBA" id="ARBA00023157"/>
    </source>
</evidence>
<protein>
    <submittedName>
        <fullName evidence="4">Carbohydrate esterase family 5 protein</fullName>
    </submittedName>
</protein>
<feature type="chain" id="PRO_5004109064" evidence="3">
    <location>
        <begin position="19"/>
        <end position="265"/>
    </location>
</feature>
<dbReference type="OMA" id="NLANGWY"/>
<dbReference type="InterPro" id="IPR029058">
    <property type="entry name" value="AB_hydrolase_fold"/>
</dbReference>
<dbReference type="PANTHER" id="PTHR33630">
    <property type="entry name" value="CUTINASE RV1984C-RELATED-RELATED"/>
    <property type="match status" value="1"/>
</dbReference>
<dbReference type="OrthoDB" id="2586582at2759"/>
<feature type="signal peptide" evidence="3">
    <location>
        <begin position="1"/>
        <end position="18"/>
    </location>
</feature>
<accession>N1PTA3</accession>
<keyword evidence="3" id="KW-0732">Signal</keyword>
<organism evidence="4 5">
    <name type="scientific">Dothistroma septosporum (strain NZE10 / CBS 128990)</name>
    <name type="common">Red band needle blight fungus</name>
    <name type="synonym">Mycosphaerella pini</name>
    <dbReference type="NCBI Taxonomy" id="675120"/>
    <lineage>
        <taxon>Eukaryota</taxon>
        <taxon>Fungi</taxon>
        <taxon>Dikarya</taxon>
        <taxon>Ascomycota</taxon>
        <taxon>Pezizomycotina</taxon>
        <taxon>Dothideomycetes</taxon>
        <taxon>Dothideomycetidae</taxon>
        <taxon>Mycosphaerellales</taxon>
        <taxon>Mycosphaerellaceae</taxon>
        <taxon>Dothistroma</taxon>
    </lineage>
</organism>
<keyword evidence="1" id="KW-0378">Hydrolase</keyword>
<dbReference type="Gene3D" id="3.40.50.1820">
    <property type="entry name" value="alpha/beta hydrolase"/>
    <property type="match status" value="1"/>
</dbReference>
<dbReference type="Proteomes" id="UP000016933">
    <property type="component" value="Unassembled WGS sequence"/>
</dbReference>
<dbReference type="EMBL" id="KB446538">
    <property type="protein sequence ID" value="EME45634.1"/>
    <property type="molecule type" value="Genomic_DNA"/>
</dbReference>
<dbReference type="GO" id="GO:0052689">
    <property type="term" value="F:carboxylic ester hydrolase activity"/>
    <property type="evidence" value="ECO:0007669"/>
    <property type="project" value="UniProtKB-ARBA"/>
</dbReference>
<evidence type="ECO:0000256" key="3">
    <source>
        <dbReference type="SAM" id="SignalP"/>
    </source>
</evidence>
<dbReference type="Pfam" id="PF01083">
    <property type="entry name" value="Cutinase"/>
    <property type="match status" value="1"/>
</dbReference>
<evidence type="ECO:0000313" key="4">
    <source>
        <dbReference type="EMBL" id="EME45634.1"/>
    </source>
</evidence>
<reference evidence="4 5" key="2">
    <citation type="journal article" date="2012" name="PLoS Pathog.">
        <title>Diverse lifestyles and strategies of plant pathogenesis encoded in the genomes of eighteen Dothideomycetes fungi.</title>
        <authorList>
            <person name="Ohm R.A."/>
            <person name="Feau N."/>
            <person name="Henrissat B."/>
            <person name="Schoch C.L."/>
            <person name="Horwitz B.A."/>
            <person name="Barry K.W."/>
            <person name="Condon B.J."/>
            <person name="Copeland A.C."/>
            <person name="Dhillon B."/>
            <person name="Glaser F."/>
            <person name="Hesse C.N."/>
            <person name="Kosti I."/>
            <person name="LaButti K."/>
            <person name="Lindquist E.A."/>
            <person name="Lucas S."/>
            <person name="Salamov A.A."/>
            <person name="Bradshaw R.E."/>
            <person name="Ciuffetti L."/>
            <person name="Hamelin R.C."/>
            <person name="Kema G.H.J."/>
            <person name="Lawrence C."/>
            <person name="Scott J.A."/>
            <person name="Spatafora J.W."/>
            <person name="Turgeon B.G."/>
            <person name="de Wit P.J.G.M."/>
            <person name="Zhong S."/>
            <person name="Goodwin S.B."/>
            <person name="Grigoriev I.V."/>
        </authorList>
    </citation>
    <scope>NUCLEOTIDE SEQUENCE [LARGE SCALE GENOMIC DNA]</scope>
    <source>
        <strain evidence="5">NZE10 / CBS 128990</strain>
    </source>
</reference>
<dbReference type="AlphaFoldDB" id="N1PTA3"/>
<dbReference type="PANTHER" id="PTHR33630:SF9">
    <property type="entry name" value="CUTINASE 4"/>
    <property type="match status" value="1"/>
</dbReference>
<name>N1PTA3_DOTSN</name>
<keyword evidence="5" id="KW-1185">Reference proteome</keyword>
<keyword evidence="2" id="KW-1015">Disulfide bond</keyword>
<gene>
    <name evidence="4" type="ORF">DOTSEDRAFT_71362</name>
</gene>
<dbReference type="SUPFAM" id="SSF53474">
    <property type="entry name" value="alpha/beta-Hydrolases"/>
    <property type="match status" value="1"/>
</dbReference>
<evidence type="ECO:0000313" key="5">
    <source>
        <dbReference type="Proteomes" id="UP000016933"/>
    </source>
</evidence>
<dbReference type="SMART" id="SM01110">
    <property type="entry name" value="Cutinase"/>
    <property type="match status" value="1"/>
</dbReference>
<dbReference type="HOGENOM" id="CLU_1156443_0_0_1"/>
<dbReference type="InterPro" id="IPR000675">
    <property type="entry name" value="Cutinase/axe"/>
</dbReference>
<evidence type="ECO:0000256" key="1">
    <source>
        <dbReference type="ARBA" id="ARBA00022801"/>
    </source>
</evidence>
<sequence>MHVPSIALFGGLALSAMASPLPDSASSAGFDAVSDVSDVEKRATTCVPAVVFAVRGSDDQQTTPGYNPRYSELPSGMTAAANAVISKNGGQSSTGLRPLNYTAISATQTNLANGWYQQSVNGGIGALQQVIVDYVNQCPTGKIFVMGYSQGAQVTSSALAGSPAFAPLKAKGRLTAGVIYADPTYIDGLSPIDQGSGANNGRNGRAAGDGDKQRFLNANFAGRVQTYCQAGDEFCDSGDEAPPYPIHGNSPEYFQQQATAFLTSK</sequence>
<reference evidence="5" key="1">
    <citation type="journal article" date="2012" name="PLoS Genet.">
        <title>The genomes of the fungal plant pathogens Cladosporium fulvum and Dothistroma septosporum reveal adaptation to different hosts and lifestyles but also signatures of common ancestry.</title>
        <authorList>
            <person name="de Wit P.J.G.M."/>
            <person name="van der Burgt A."/>
            <person name="Oekmen B."/>
            <person name="Stergiopoulos I."/>
            <person name="Abd-Elsalam K.A."/>
            <person name="Aerts A.L."/>
            <person name="Bahkali A.H."/>
            <person name="Beenen H.G."/>
            <person name="Chettri P."/>
            <person name="Cox M.P."/>
            <person name="Datema E."/>
            <person name="de Vries R.P."/>
            <person name="Dhillon B."/>
            <person name="Ganley A.R."/>
            <person name="Griffiths S.A."/>
            <person name="Guo Y."/>
            <person name="Hamelin R.C."/>
            <person name="Henrissat B."/>
            <person name="Kabir M.S."/>
            <person name="Jashni M.K."/>
            <person name="Kema G."/>
            <person name="Klaubauf S."/>
            <person name="Lapidus A."/>
            <person name="Levasseur A."/>
            <person name="Lindquist E."/>
            <person name="Mehrabi R."/>
            <person name="Ohm R.A."/>
            <person name="Owen T.J."/>
            <person name="Salamov A."/>
            <person name="Schwelm A."/>
            <person name="Schijlen E."/>
            <person name="Sun H."/>
            <person name="van den Burg H.A."/>
            <person name="van Ham R.C.H.J."/>
            <person name="Zhang S."/>
            <person name="Goodwin S.B."/>
            <person name="Grigoriev I.V."/>
            <person name="Collemare J."/>
            <person name="Bradshaw R.E."/>
        </authorList>
    </citation>
    <scope>NUCLEOTIDE SEQUENCE [LARGE SCALE GENOMIC DNA]</scope>
    <source>
        <strain evidence="5">NZE10 / CBS 128990</strain>
    </source>
</reference>